<evidence type="ECO:0000259" key="12">
    <source>
        <dbReference type="PROSITE" id="PS51017"/>
    </source>
</evidence>
<evidence type="ECO:0000256" key="7">
    <source>
        <dbReference type="ARBA" id="ARBA00023242"/>
    </source>
</evidence>
<feature type="domain" description="CCT" evidence="12">
    <location>
        <begin position="207"/>
        <end position="249"/>
    </location>
</feature>
<dbReference type="GO" id="GO:0008270">
    <property type="term" value="F:zinc ion binding"/>
    <property type="evidence" value="ECO:0007669"/>
    <property type="project" value="UniProtKB-KW"/>
</dbReference>
<dbReference type="PROSITE" id="PS50119">
    <property type="entry name" value="ZF_BBOX"/>
    <property type="match status" value="1"/>
</dbReference>
<protein>
    <submittedName>
        <fullName evidence="13">Uncharacterized protein</fullName>
    </submittedName>
</protein>
<evidence type="ECO:0000256" key="6">
    <source>
        <dbReference type="ARBA" id="ARBA00022833"/>
    </source>
</evidence>
<feature type="domain" description="B box-type" evidence="11">
    <location>
        <begin position="1"/>
        <end position="47"/>
    </location>
</feature>
<evidence type="ECO:0000256" key="4">
    <source>
        <dbReference type="ARBA" id="ARBA00022737"/>
    </source>
</evidence>
<evidence type="ECO:0000256" key="9">
    <source>
        <dbReference type="PROSITE-ProRule" id="PRU00357"/>
    </source>
</evidence>
<comment type="caution">
    <text evidence="13">The sequence shown here is derived from an EMBL/GenBank/DDBJ whole genome shotgun (WGS) entry which is preliminary data.</text>
</comment>
<dbReference type="PANTHER" id="PTHR31717">
    <property type="entry name" value="ZINC FINGER PROTEIN CONSTANS-LIKE 10"/>
    <property type="match status" value="1"/>
</dbReference>
<feature type="region of interest" description="Disordered" evidence="10">
    <location>
        <begin position="184"/>
        <end position="209"/>
    </location>
</feature>
<evidence type="ECO:0000256" key="5">
    <source>
        <dbReference type="ARBA" id="ARBA00022771"/>
    </source>
</evidence>
<dbReference type="SMART" id="SM00336">
    <property type="entry name" value="BBOX"/>
    <property type="match status" value="1"/>
</dbReference>
<sequence>MGYHCDHCGEARSMVYCRSDAAYLCLSCDRIVHSANALSKRHSRTLMSHLGTKDPEPLLDDEGFYADFSMDEVDLSIENYEELFGVGHNDPEHLFAKDGIDSLFGGAESSYAGKESSTGQANQAQPACSNAASADSLMSCKTEPPPCYARQHSNISFSSLTGETSANEYQDCGASSMLYLGEPPWYNSGPGPGPTRDQATTTPSGSRSDAVLRYKEKKKMRKFDKRVRYATRKERADVRKRVKGRFVKVGDAYDYDPLSQTRSV</sequence>
<keyword evidence="3" id="KW-0479">Metal-binding</keyword>
<reference evidence="13" key="1">
    <citation type="submission" date="2022-06" db="EMBL/GenBank/DDBJ databases">
        <title>Uncovering the hologenomic basis of an extraordinary plant invasion.</title>
        <authorList>
            <person name="Bieker V.C."/>
            <person name="Martin M.D."/>
            <person name="Gilbert T."/>
            <person name="Hodgins K."/>
            <person name="Battlay P."/>
            <person name="Petersen B."/>
            <person name="Wilson J."/>
        </authorList>
    </citation>
    <scope>NUCLEOTIDE SEQUENCE</scope>
    <source>
        <strain evidence="13">AA19_3_7</strain>
        <tissue evidence="13">Leaf</tissue>
    </source>
</reference>
<evidence type="ECO:0000256" key="3">
    <source>
        <dbReference type="ARBA" id="ARBA00022723"/>
    </source>
</evidence>
<feature type="compositionally biased region" description="Polar residues" evidence="10">
    <location>
        <begin position="197"/>
        <end position="207"/>
    </location>
</feature>
<evidence type="ECO:0000256" key="1">
    <source>
        <dbReference type="ARBA" id="ARBA00004123"/>
    </source>
</evidence>
<organism evidence="13 14">
    <name type="scientific">Ambrosia artemisiifolia</name>
    <name type="common">Common ragweed</name>
    <dbReference type="NCBI Taxonomy" id="4212"/>
    <lineage>
        <taxon>Eukaryota</taxon>
        <taxon>Viridiplantae</taxon>
        <taxon>Streptophyta</taxon>
        <taxon>Embryophyta</taxon>
        <taxon>Tracheophyta</taxon>
        <taxon>Spermatophyta</taxon>
        <taxon>Magnoliopsida</taxon>
        <taxon>eudicotyledons</taxon>
        <taxon>Gunneridae</taxon>
        <taxon>Pentapetalae</taxon>
        <taxon>asterids</taxon>
        <taxon>campanulids</taxon>
        <taxon>Asterales</taxon>
        <taxon>Asteraceae</taxon>
        <taxon>Asteroideae</taxon>
        <taxon>Heliantheae alliance</taxon>
        <taxon>Heliantheae</taxon>
        <taxon>Ambrosia</taxon>
    </lineage>
</organism>
<dbReference type="InterPro" id="IPR000315">
    <property type="entry name" value="Znf_B-box"/>
</dbReference>
<keyword evidence="6" id="KW-0862">Zinc</keyword>
<dbReference type="Proteomes" id="UP001206925">
    <property type="component" value="Unassembled WGS sequence"/>
</dbReference>
<gene>
    <name evidence="13" type="ORF">M8C21_029275</name>
</gene>
<keyword evidence="4" id="KW-0677">Repeat</keyword>
<evidence type="ECO:0000256" key="8">
    <source>
        <dbReference type="PROSITE-ProRule" id="PRU00024"/>
    </source>
</evidence>
<dbReference type="Pfam" id="PF06203">
    <property type="entry name" value="CCT"/>
    <property type="match status" value="1"/>
</dbReference>
<comment type="subcellular location">
    <subcellularLocation>
        <location evidence="1 9">Nucleus</location>
    </subcellularLocation>
</comment>
<accession>A0AAD5GGR4</accession>
<keyword evidence="14" id="KW-1185">Reference proteome</keyword>
<name>A0AAD5GGR4_AMBAR</name>
<evidence type="ECO:0000259" key="11">
    <source>
        <dbReference type="PROSITE" id="PS50119"/>
    </source>
</evidence>
<dbReference type="InterPro" id="IPR010402">
    <property type="entry name" value="CCT_domain"/>
</dbReference>
<dbReference type="PANTHER" id="PTHR31717:SF126">
    <property type="entry name" value="CONSTANS-LIKE 9-RELATED"/>
    <property type="match status" value="1"/>
</dbReference>
<evidence type="ECO:0000256" key="2">
    <source>
        <dbReference type="ARBA" id="ARBA00010024"/>
    </source>
</evidence>
<comment type="similarity">
    <text evidence="2">Belongs to the CONSTANS family.</text>
</comment>
<dbReference type="GO" id="GO:0006355">
    <property type="term" value="P:regulation of DNA-templated transcription"/>
    <property type="evidence" value="ECO:0007669"/>
    <property type="project" value="UniProtKB-ARBA"/>
</dbReference>
<evidence type="ECO:0000313" key="14">
    <source>
        <dbReference type="Proteomes" id="UP001206925"/>
    </source>
</evidence>
<dbReference type="EMBL" id="JAMZMK010008087">
    <property type="protein sequence ID" value="KAI7742015.1"/>
    <property type="molecule type" value="Genomic_DNA"/>
</dbReference>
<keyword evidence="5 8" id="KW-0863">Zinc-finger</keyword>
<dbReference type="AlphaFoldDB" id="A0AAD5GGR4"/>
<dbReference type="GO" id="GO:0005634">
    <property type="term" value="C:nucleus"/>
    <property type="evidence" value="ECO:0007669"/>
    <property type="project" value="UniProtKB-SubCell"/>
</dbReference>
<evidence type="ECO:0000256" key="10">
    <source>
        <dbReference type="SAM" id="MobiDB-lite"/>
    </source>
</evidence>
<evidence type="ECO:0000313" key="13">
    <source>
        <dbReference type="EMBL" id="KAI7742015.1"/>
    </source>
</evidence>
<proteinExistence type="inferred from homology"/>
<dbReference type="CDD" id="cd19821">
    <property type="entry name" value="Bbox1_BBX-like"/>
    <property type="match status" value="1"/>
</dbReference>
<keyword evidence="7 9" id="KW-0539">Nucleus</keyword>
<dbReference type="PROSITE" id="PS51017">
    <property type="entry name" value="CCT"/>
    <property type="match status" value="1"/>
</dbReference>
<dbReference type="InterPro" id="IPR049808">
    <property type="entry name" value="CONSTANS-like_Bbox1"/>
</dbReference>